<reference evidence="10 11" key="1">
    <citation type="submission" date="2016-10" db="EMBL/GenBank/DDBJ databases">
        <title>Genome sequence of Planktotalea frisia SH6-1.</title>
        <authorList>
            <person name="Poehlein A."/>
            <person name="Bakenhus I."/>
            <person name="Voget S."/>
            <person name="Brinkhoff T."/>
            <person name="Simon M."/>
        </authorList>
    </citation>
    <scope>NUCLEOTIDE SEQUENCE [LARGE SCALE GENOMIC DNA]</scope>
    <source>
        <strain evidence="10 11">SH6-1</strain>
    </source>
</reference>
<dbReference type="EC" id="2.1.1.63" evidence="3"/>
<dbReference type="Proteomes" id="UP000184514">
    <property type="component" value="Unassembled WGS sequence"/>
</dbReference>
<gene>
    <name evidence="10" type="primary">ogt_1</name>
    <name evidence="10" type="ORF">PFRI_01470</name>
</gene>
<dbReference type="Gene3D" id="3.30.160.70">
    <property type="entry name" value="Methylated DNA-protein cysteine methyltransferase domain"/>
    <property type="match status" value="1"/>
</dbReference>
<keyword evidence="4 10" id="KW-0489">Methyltransferase</keyword>
<dbReference type="GO" id="GO:0032259">
    <property type="term" value="P:methylation"/>
    <property type="evidence" value="ECO:0007669"/>
    <property type="project" value="UniProtKB-KW"/>
</dbReference>
<evidence type="ECO:0000256" key="5">
    <source>
        <dbReference type="ARBA" id="ARBA00022679"/>
    </source>
</evidence>
<dbReference type="InterPro" id="IPR001497">
    <property type="entry name" value="MethylDNA_cys_MeTrfase_AS"/>
</dbReference>
<dbReference type="Gene3D" id="1.10.10.10">
    <property type="entry name" value="Winged helix-like DNA-binding domain superfamily/Winged helix DNA-binding domain"/>
    <property type="match status" value="1"/>
</dbReference>
<evidence type="ECO:0000256" key="8">
    <source>
        <dbReference type="ARBA" id="ARBA00049348"/>
    </source>
</evidence>
<protein>
    <recommendedName>
        <fullName evidence="3">methylated-DNA--[protein]-cysteine S-methyltransferase</fullName>
        <ecNumber evidence="3">2.1.1.63</ecNumber>
    </recommendedName>
</protein>
<dbReference type="EMBL" id="MLCB01000010">
    <property type="protein sequence ID" value="OJI95634.1"/>
    <property type="molecule type" value="Genomic_DNA"/>
</dbReference>
<dbReference type="InterPro" id="IPR014048">
    <property type="entry name" value="MethylDNA_cys_MeTrfase_DNA-bd"/>
</dbReference>
<evidence type="ECO:0000313" key="10">
    <source>
        <dbReference type="EMBL" id="OJI95634.1"/>
    </source>
</evidence>
<dbReference type="FunFam" id="1.10.10.10:FF:000214">
    <property type="entry name" value="Methylated-DNA--protein-cysteine methyltransferase"/>
    <property type="match status" value="1"/>
</dbReference>
<feature type="domain" description="Methylated-DNA-[protein]-cysteine S-methyltransferase DNA binding" evidence="9">
    <location>
        <begin position="92"/>
        <end position="171"/>
    </location>
</feature>
<keyword evidence="7" id="KW-0234">DNA repair</keyword>
<accession>A0A1L9P2J5</accession>
<sequence>MGPQKGVSKLFAHPINTPLGTMVAVCDAAQLHLLEFADRVELPKELKKLGAEIGAISPGQTKITRALLDQLARYFDGGLEQFDVALALHGTEFTKTVWNALLKLPFGTTTSYGALSESLGNPDAVRAVARANGANQIAILIPCHRVIGADGTLTGYAGGLWRKRALLALESKP</sequence>
<organism evidence="10 11">
    <name type="scientific">Planktotalea frisia</name>
    <dbReference type="NCBI Taxonomy" id="696762"/>
    <lineage>
        <taxon>Bacteria</taxon>
        <taxon>Pseudomonadati</taxon>
        <taxon>Pseudomonadota</taxon>
        <taxon>Alphaproteobacteria</taxon>
        <taxon>Rhodobacterales</taxon>
        <taxon>Paracoccaceae</taxon>
        <taxon>Planktotalea</taxon>
    </lineage>
</organism>
<keyword evidence="5 10" id="KW-0808">Transferase</keyword>
<dbReference type="PROSITE" id="PS00374">
    <property type="entry name" value="MGMT"/>
    <property type="match status" value="1"/>
</dbReference>
<evidence type="ECO:0000259" key="9">
    <source>
        <dbReference type="Pfam" id="PF01035"/>
    </source>
</evidence>
<dbReference type="InterPro" id="IPR036217">
    <property type="entry name" value="MethylDNA_cys_MeTrfase_DNAb"/>
</dbReference>
<dbReference type="GO" id="GO:0003908">
    <property type="term" value="F:methylated-DNA-[protein]-cysteine S-methyltransferase activity"/>
    <property type="evidence" value="ECO:0007669"/>
    <property type="project" value="UniProtKB-EC"/>
</dbReference>
<dbReference type="AlphaFoldDB" id="A0A1L9P2J5"/>
<comment type="catalytic activity">
    <reaction evidence="8">
        <text>a 6-O-methyl-2'-deoxyguanosine in DNA + L-cysteinyl-[protein] = S-methyl-L-cysteinyl-[protein] + a 2'-deoxyguanosine in DNA</text>
        <dbReference type="Rhea" id="RHEA:24000"/>
        <dbReference type="Rhea" id="RHEA-COMP:10131"/>
        <dbReference type="Rhea" id="RHEA-COMP:10132"/>
        <dbReference type="Rhea" id="RHEA-COMP:11367"/>
        <dbReference type="Rhea" id="RHEA-COMP:11368"/>
        <dbReference type="ChEBI" id="CHEBI:29950"/>
        <dbReference type="ChEBI" id="CHEBI:82612"/>
        <dbReference type="ChEBI" id="CHEBI:85445"/>
        <dbReference type="ChEBI" id="CHEBI:85448"/>
        <dbReference type="EC" id="2.1.1.63"/>
    </reaction>
</comment>
<dbReference type="SUPFAM" id="SSF46767">
    <property type="entry name" value="Methylated DNA-protein cysteine methyltransferase, C-terminal domain"/>
    <property type="match status" value="1"/>
</dbReference>
<evidence type="ECO:0000256" key="7">
    <source>
        <dbReference type="ARBA" id="ARBA00023204"/>
    </source>
</evidence>
<dbReference type="PANTHER" id="PTHR10815:SF5">
    <property type="entry name" value="METHYLATED-DNA--PROTEIN-CYSTEINE METHYLTRANSFERASE"/>
    <property type="match status" value="1"/>
</dbReference>
<evidence type="ECO:0000256" key="3">
    <source>
        <dbReference type="ARBA" id="ARBA00011918"/>
    </source>
</evidence>
<dbReference type="CDD" id="cd06445">
    <property type="entry name" value="ATase"/>
    <property type="match status" value="1"/>
</dbReference>
<evidence type="ECO:0000313" key="11">
    <source>
        <dbReference type="Proteomes" id="UP000184514"/>
    </source>
</evidence>
<evidence type="ECO:0000256" key="6">
    <source>
        <dbReference type="ARBA" id="ARBA00022763"/>
    </source>
</evidence>
<dbReference type="SUPFAM" id="SSF53155">
    <property type="entry name" value="Methylated DNA-protein cysteine methyltransferase domain"/>
    <property type="match status" value="1"/>
</dbReference>
<dbReference type="Pfam" id="PF01035">
    <property type="entry name" value="DNA_binding_1"/>
    <property type="match status" value="1"/>
</dbReference>
<evidence type="ECO:0000256" key="2">
    <source>
        <dbReference type="ARBA" id="ARBA00008711"/>
    </source>
</evidence>
<comment type="caution">
    <text evidence="10">The sequence shown here is derived from an EMBL/GenBank/DDBJ whole genome shotgun (WGS) entry which is preliminary data.</text>
</comment>
<dbReference type="NCBIfam" id="TIGR00589">
    <property type="entry name" value="ogt"/>
    <property type="match status" value="1"/>
</dbReference>
<keyword evidence="11" id="KW-1185">Reference proteome</keyword>
<comment type="similarity">
    <text evidence="2">Belongs to the MGMT family.</text>
</comment>
<dbReference type="InterPro" id="IPR036388">
    <property type="entry name" value="WH-like_DNA-bd_sf"/>
</dbReference>
<comment type="catalytic activity">
    <reaction evidence="1">
        <text>a 4-O-methyl-thymidine in DNA + L-cysteinyl-[protein] = a thymidine in DNA + S-methyl-L-cysteinyl-[protein]</text>
        <dbReference type="Rhea" id="RHEA:53428"/>
        <dbReference type="Rhea" id="RHEA-COMP:10131"/>
        <dbReference type="Rhea" id="RHEA-COMP:10132"/>
        <dbReference type="Rhea" id="RHEA-COMP:13555"/>
        <dbReference type="Rhea" id="RHEA-COMP:13556"/>
        <dbReference type="ChEBI" id="CHEBI:29950"/>
        <dbReference type="ChEBI" id="CHEBI:82612"/>
        <dbReference type="ChEBI" id="CHEBI:137386"/>
        <dbReference type="ChEBI" id="CHEBI:137387"/>
        <dbReference type="EC" id="2.1.1.63"/>
    </reaction>
</comment>
<evidence type="ECO:0000256" key="4">
    <source>
        <dbReference type="ARBA" id="ARBA00022603"/>
    </source>
</evidence>
<dbReference type="PANTHER" id="PTHR10815">
    <property type="entry name" value="METHYLATED-DNA--PROTEIN-CYSTEINE METHYLTRANSFERASE"/>
    <property type="match status" value="1"/>
</dbReference>
<dbReference type="InterPro" id="IPR036631">
    <property type="entry name" value="MGMT_N_sf"/>
</dbReference>
<evidence type="ECO:0000256" key="1">
    <source>
        <dbReference type="ARBA" id="ARBA00001286"/>
    </source>
</evidence>
<name>A0A1L9P2J5_9RHOB</name>
<proteinExistence type="inferred from homology"/>
<keyword evidence="6" id="KW-0227">DNA damage</keyword>
<dbReference type="GO" id="GO:0006281">
    <property type="term" value="P:DNA repair"/>
    <property type="evidence" value="ECO:0007669"/>
    <property type="project" value="UniProtKB-KW"/>
</dbReference>
<dbReference type="STRING" id="696762.PFRI_01470"/>